<evidence type="ECO:0000313" key="1">
    <source>
        <dbReference type="EMBL" id="CAP98015.1"/>
    </source>
</evidence>
<keyword evidence="2" id="KW-1185">Reference proteome</keyword>
<dbReference type="InterPro" id="IPR036188">
    <property type="entry name" value="FAD/NAD-bd_sf"/>
</dbReference>
<dbReference type="Gene3D" id="3.50.50.60">
    <property type="entry name" value="FAD/NAD(P)-binding domain"/>
    <property type="match status" value="1"/>
</dbReference>
<dbReference type="AlphaFoldDB" id="B6HQX8"/>
<dbReference type="SUPFAM" id="SSF51905">
    <property type="entry name" value="FAD/NAD(P)-binding domain"/>
    <property type="match status" value="1"/>
</dbReference>
<dbReference type="VEuPathDB" id="FungiDB:PCH_Pc22g07270"/>
<dbReference type="STRING" id="500485.B6HQX8"/>
<sequence length="208" mass="23355">MLQSKNCGRMDLVKLACWSRGRVVLVGDAAYCPPAMTGMSTTSGIAGVYFLAGEIGRHCDGSSGKNFMEGNDTIDAIMGALQEYEQMFRPFIRQLQEMSVSVRILSRLSTSDIRRVATGLKLGITRATEQLFVSDIYIILHSQWHEVIVLFVHILWWTYSQPSNNPLCLSRLAWFLNLRTLALKTDHVNTRVRPRCRPTGLPMCSSTP</sequence>
<organism evidence="1 2">
    <name type="scientific">Penicillium rubens (strain ATCC 28089 / DSM 1075 / NRRL 1951 / Wisconsin 54-1255)</name>
    <name type="common">Penicillium chrysogenum</name>
    <dbReference type="NCBI Taxonomy" id="500485"/>
    <lineage>
        <taxon>Eukaryota</taxon>
        <taxon>Fungi</taxon>
        <taxon>Dikarya</taxon>
        <taxon>Ascomycota</taxon>
        <taxon>Pezizomycotina</taxon>
        <taxon>Eurotiomycetes</taxon>
        <taxon>Eurotiomycetidae</taxon>
        <taxon>Eurotiales</taxon>
        <taxon>Aspergillaceae</taxon>
        <taxon>Penicillium</taxon>
        <taxon>Penicillium chrysogenum species complex</taxon>
    </lineage>
</organism>
<evidence type="ECO:0000313" key="2">
    <source>
        <dbReference type="Proteomes" id="UP000000724"/>
    </source>
</evidence>
<dbReference type="PANTHER" id="PTHR46865:SF7">
    <property type="entry name" value="MONOOXYGENASE, PUTATIVE (AFU_ORTHOLOGUE AFUA_8G07040)-RELATED"/>
    <property type="match status" value="1"/>
</dbReference>
<proteinExistence type="predicted"/>
<dbReference type="Proteomes" id="UP000000724">
    <property type="component" value="Contig Pc00c22"/>
</dbReference>
<gene>
    <name evidence="1" type="ORF">Pc22g07270</name>
    <name evidence="1" type="ORF">PCH_Pc22g07270</name>
</gene>
<dbReference type="PANTHER" id="PTHR46865">
    <property type="entry name" value="OXIDOREDUCTASE-RELATED"/>
    <property type="match status" value="1"/>
</dbReference>
<protein>
    <submittedName>
        <fullName evidence="1">Pc22g07270 protein</fullName>
    </submittedName>
</protein>
<dbReference type="InterPro" id="IPR051704">
    <property type="entry name" value="FAD_aromatic-hydroxylase"/>
</dbReference>
<name>B6HQX8_PENRW</name>
<dbReference type="EMBL" id="AM920437">
    <property type="protein sequence ID" value="CAP98015.1"/>
    <property type="molecule type" value="Genomic_DNA"/>
</dbReference>
<reference evidence="1 2" key="1">
    <citation type="journal article" date="2008" name="Nat. Biotechnol.">
        <title>Genome sequencing and analysis of the filamentous fungus Penicillium chrysogenum.</title>
        <authorList>
            <person name="van den Berg M.A."/>
            <person name="Albang R."/>
            <person name="Albermann K."/>
            <person name="Badger J.H."/>
            <person name="Daran J.-M."/>
            <person name="Driessen A.J.M."/>
            <person name="Garcia-Estrada C."/>
            <person name="Fedorova N.D."/>
            <person name="Harris D.M."/>
            <person name="Heijne W.H.M."/>
            <person name="Joardar V.S."/>
            <person name="Kiel J.A.K.W."/>
            <person name="Kovalchuk A."/>
            <person name="Martin J.F."/>
            <person name="Nierman W.C."/>
            <person name="Nijland J.G."/>
            <person name="Pronk J.T."/>
            <person name="Roubos J.A."/>
            <person name="van der Klei I.J."/>
            <person name="van Peij N.N.M.E."/>
            <person name="Veenhuis M."/>
            <person name="von Doehren H."/>
            <person name="Wagner C."/>
            <person name="Wortman J.R."/>
            <person name="Bovenberg R.A.L."/>
        </authorList>
    </citation>
    <scope>NUCLEOTIDE SEQUENCE [LARGE SCALE GENOMIC DNA]</scope>
    <source>
        <strain evidence="2">ATCC 28089 / DSM 1075 / NRRL 1951 / Wisconsin 54-1255</strain>
    </source>
</reference>
<dbReference type="BioCyc" id="PCHR:PC22G07270-MONOMER"/>
<dbReference type="OrthoDB" id="655030at2759"/>
<accession>B6HQX8</accession>
<dbReference type="HOGENOM" id="CLU_1321276_0_0_1"/>